<organism evidence="2 3">
    <name type="scientific">Bradyrhizobium lablabi</name>
    <dbReference type="NCBI Taxonomy" id="722472"/>
    <lineage>
        <taxon>Bacteria</taxon>
        <taxon>Pseudomonadati</taxon>
        <taxon>Pseudomonadota</taxon>
        <taxon>Alphaproteobacteria</taxon>
        <taxon>Hyphomicrobiales</taxon>
        <taxon>Nitrobacteraceae</taxon>
        <taxon>Bradyrhizobium</taxon>
    </lineage>
</organism>
<evidence type="ECO:0000313" key="2">
    <source>
        <dbReference type="EMBL" id="SHL92601.1"/>
    </source>
</evidence>
<dbReference type="AlphaFoldDB" id="A0A1M7ELD7"/>
<dbReference type="RefSeq" id="WP_154071618.1">
    <property type="nucleotide sequence ID" value="NZ_LT670844.1"/>
</dbReference>
<dbReference type="OrthoDB" id="8265366at2"/>
<accession>A0A1M7ELD7</accession>
<name>A0A1M7ELD7_9BRAD</name>
<dbReference type="EMBL" id="LT670844">
    <property type="protein sequence ID" value="SHL92601.1"/>
    <property type="molecule type" value="Genomic_DNA"/>
</dbReference>
<gene>
    <name evidence="2" type="ORF">SAMN05444159_7203</name>
</gene>
<evidence type="ECO:0000256" key="1">
    <source>
        <dbReference type="SAM" id="SignalP"/>
    </source>
</evidence>
<feature type="signal peptide" evidence="1">
    <location>
        <begin position="1"/>
        <end position="20"/>
    </location>
</feature>
<evidence type="ECO:0000313" key="3">
    <source>
        <dbReference type="Proteomes" id="UP000189935"/>
    </source>
</evidence>
<feature type="chain" id="PRO_5012929375" description="PXPV repeat-containing protein" evidence="1">
    <location>
        <begin position="21"/>
        <end position="130"/>
    </location>
</feature>
<proteinExistence type="predicted"/>
<protein>
    <recommendedName>
        <fullName evidence="4">PXPV repeat-containing protein</fullName>
    </recommendedName>
</protein>
<reference evidence="2 3" key="1">
    <citation type="submission" date="2016-11" db="EMBL/GenBank/DDBJ databases">
        <authorList>
            <person name="Jaros S."/>
            <person name="Januszkiewicz K."/>
            <person name="Wedrychowicz H."/>
        </authorList>
    </citation>
    <scope>NUCLEOTIDE SEQUENCE [LARGE SCALE GENOMIC DNA]</scope>
    <source>
        <strain evidence="2 3">GAS499</strain>
    </source>
</reference>
<evidence type="ECO:0008006" key="4">
    <source>
        <dbReference type="Google" id="ProtNLM"/>
    </source>
</evidence>
<sequence length="130" mass="14966">MLRFTMAIFVAMAVSAPTMGADRPLPRHVWHRTSVILPPGLPRPHYNFRTTISYDTPYSYRPRRYYAYEEAVFTPAYVGVPYVTPWVGAPVLPGYYGSAYSYEYQEPDYGGPYVSYWDRPPYACGVYGYC</sequence>
<dbReference type="Proteomes" id="UP000189935">
    <property type="component" value="Chromosome I"/>
</dbReference>
<keyword evidence="1" id="KW-0732">Signal</keyword>